<comment type="caution">
    <text evidence="2">The sequence shown here is derived from an EMBL/GenBank/DDBJ whole genome shotgun (WGS) entry which is preliminary data.</text>
</comment>
<gene>
    <name evidence="2" type="ORF">L0664_00560</name>
</gene>
<reference evidence="2 3" key="1">
    <citation type="submission" date="2022-01" db="EMBL/GenBank/DDBJ databases">
        <title>Octadecabacter sp. nov., isolated from a marine alga.</title>
        <authorList>
            <person name="Jin M.S."/>
            <person name="Kim H.M."/>
            <person name="Han D.M."/>
            <person name="Jung J.J."/>
            <person name="Jeon C.O."/>
        </authorList>
    </citation>
    <scope>NUCLEOTIDE SEQUENCE [LARGE SCALE GENOMIC DNA]</scope>
    <source>
        <strain evidence="2 3">G9-8</strain>
    </source>
</reference>
<name>A0ABS9CS21_9RHOB</name>
<sequence length="114" mass="12448">MRQIIAAVALTILPLVAGAQALGNAAGCDRVAGREESSDNLFVLWPNQIERWESRCEIVQIDGDLNLRSLITASCSGEGDTWEQVYGMTPVGGDVFTIWPVESPELITELRLCE</sequence>
<dbReference type="EMBL" id="JAKGAQ010000001">
    <property type="protein sequence ID" value="MCF2869542.1"/>
    <property type="molecule type" value="Genomic_DNA"/>
</dbReference>
<evidence type="ECO:0000256" key="1">
    <source>
        <dbReference type="SAM" id="SignalP"/>
    </source>
</evidence>
<feature type="chain" id="PRO_5045679948" evidence="1">
    <location>
        <begin position="22"/>
        <end position="114"/>
    </location>
</feature>
<keyword evidence="1" id="KW-0732">Signal</keyword>
<organism evidence="2 3">
    <name type="scientific">Octadecabacter dasysiphoniae</name>
    <dbReference type="NCBI Taxonomy" id="2909341"/>
    <lineage>
        <taxon>Bacteria</taxon>
        <taxon>Pseudomonadati</taxon>
        <taxon>Pseudomonadota</taxon>
        <taxon>Alphaproteobacteria</taxon>
        <taxon>Rhodobacterales</taxon>
        <taxon>Roseobacteraceae</taxon>
        <taxon>Octadecabacter</taxon>
    </lineage>
</organism>
<protein>
    <submittedName>
        <fullName evidence="2">Uncharacterized protein</fullName>
    </submittedName>
</protein>
<dbReference type="Proteomes" id="UP001200557">
    <property type="component" value="Unassembled WGS sequence"/>
</dbReference>
<evidence type="ECO:0000313" key="2">
    <source>
        <dbReference type="EMBL" id="MCF2869542.1"/>
    </source>
</evidence>
<proteinExistence type="predicted"/>
<keyword evidence="3" id="KW-1185">Reference proteome</keyword>
<feature type="signal peptide" evidence="1">
    <location>
        <begin position="1"/>
        <end position="21"/>
    </location>
</feature>
<dbReference type="RefSeq" id="WP_235223675.1">
    <property type="nucleotide sequence ID" value="NZ_JAKGAQ010000001.1"/>
</dbReference>
<accession>A0ABS9CS21</accession>
<evidence type="ECO:0000313" key="3">
    <source>
        <dbReference type="Proteomes" id="UP001200557"/>
    </source>
</evidence>